<reference evidence="1" key="1">
    <citation type="journal article" date="2020" name="Fungal Divers.">
        <title>Resolving the Mortierellaceae phylogeny through synthesis of multi-gene phylogenetics and phylogenomics.</title>
        <authorList>
            <person name="Vandepol N."/>
            <person name="Liber J."/>
            <person name="Desiro A."/>
            <person name="Na H."/>
            <person name="Kennedy M."/>
            <person name="Barry K."/>
            <person name="Grigoriev I.V."/>
            <person name="Miller A.N."/>
            <person name="O'Donnell K."/>
            <person name="Stajich J.E."/>
            <person name="Bonito G."/>
        </authorList>
    </citation>
    <scope>NUCLEOTIDE SEQUENCE</scope>
    <source>
        <strain evidence="1">KOD1015</strain>
    </source>
</reference>
<evidence type="ECO:0000313" key="2">
    <source>
        <dbReference type="Proteomes" id="UP000780801"/>
    </source>
</evidence>
<proteinExistence type="predicted"/>
<comment type="caution">
    <text evidence="1">The sequence shown here is derived from an EMBL/GenBank/DDBJ whole genome shotgun (WGS) entry which is preliminary data.</text>
</comment>
<sequence>MGTLGPNIESTISDQSRATLAITCIKKAVREVSRLKRQCQEVLGRYFDVLSSQETIGQEDRTFLNYLFPHGEADDVDPGDSIIEDDGPADKNKTLAFIHSLMAFLYSGNLSNKKKGTGDVVNKFIKRLQALGLLPEPGPLDYLNPPNIKEFSSSSLVRYVSKQFATALKTHWKKGYRIRSEK</sequence>
<organism evidence="1 2">
    <name type="scientific">Lunasporangiospora selenospora</name>
    <dbReference type="NCBI Taxonomy" id="979761"/>
    <lineage>
        <taxon>Eukaryota</taxon>
        <taxon>Fungi</taxon>
        <taxon>Fungi incertae sedis</taxon>
        <taxon>Mucoromycota</taxon>
        <taxon>Mortierellomycotina</taxon>
        <taxon>Mortierellomycetes</taxon>
        <taxon>Mortierellales</taxon>
        <taxon>Mortierellaceae</taxon>
        <taxon>Lunasporangiospora</taxon>
    </lineage>
</organism>
<evidence type="ECO:0000313" key="1">
    <source>
        <dbReference type="EMBL" id="KAF9582825.1"/>
    </source>
</evidence>
<feature type="non-terminal residue" evidence="1">
    <location>
        <position position="182"/>
    </location>
</feature>
<keyword evidence="2" id="KW-1185">Reference proteome</keyword>
<gene>
    <name evidence="1" type="ORF">BGW38_010711</name>
</gene>
<protein>
    <submittedName>
        <fullName evidence="1">Uncharacterized protein</fullName>
    </submittedName>
</protein>
<dbReference type="Proteomes" id="UP000780801">
    <property type="component" value="Unassembled WGS sequence"/>
</dbReference>
<name>A0A9P6FVW6_9FUNG</name>
<dbReference type="AlphaFoldDB" id="A0A9P6FVW6"/>
<accession>A0A9P6FVW6</accession>
<dbReference type="EMBL" id="JAABOA010000910">
    <property type="protein sequence ID" value="KAF9582825.1"/>
    <property type="molecule type" value="Genomic_DNA"/>
</dbReference>